<proteinExistence type="predicted"/>
<dbReference type="KEGG" id="ttf:THTE_0936"/>
<dbReference type="Proteomes" id="UP000215086">
    <property type="component" value="Chromosome"/>
</dbReference>
<gene>
    <name evidence="1" type="ORF">THTE_0936</name>
</gene>
<reference evidence="1 2" key="1">
    <citation type="journal article" name="Front. Microbiol.">
        <title>Sugar Metabolism of the First Thermophilic Planctomycete Thermogutta terrifontis: Comparative Genomic and Transcriptomic Approaches.</title>
        <authorList>
            <person name="Elcheninov A.G."/>
            <person name="Menzel P."/>
            <person name="Gudbergsdottir S.R."/>
            <person name="Slesarev A.I."/>
            <person name="Kadnikov V.V."/>
            <person name="Krogh A."/>
            <person name="Bonch-Osmolovskaya E.A."/>
            <person name="Peng X."/>
            <person name="Kublanov I.V."/>
        </authorList>
    </citation>
    <scope>NUCLEOTIDE SEQUENCE [LARGE SCALE GENOMIC DNA]</scope>
    <source>
        <strain evidence="1 2">R1</strain>
    </source>
</reference>
<keyword evidence="2" id="KW-1185">Reference proteome</keyword>
<evidence type="ECO:0000313" key="1">
    <source>
        <dbReference type="EMBL" id="ASV73538.1"/>
    </source>
</evidence>
<name>A0A286RC57_9BACT</name>
<sequence>MSRPLFGVGQSIAFRQGLKSRVESGAKAPHSMECGDSSPLFGEGFSLHNLAVGQDGIG</sequence>
<dbReference type="EMBL" id="CP018477">
    <property type="protein sequence ID" value="ASV73538.1"/>
    <property type="molecule type" value="Genomic_DNA"/>
</dbReference>
<evidence type="ECO:0000313" key="2">
    <source>
        <dbReference type="Proteomes" id="UP000215086"/>
    </source>
</evidence>
<organism evidence="1 2">
    <name type="scientific">Thermogutta terrifontis</name>
    <dbReference type="NCBI Taxonomy" id="1331910"/>
    <lineage>
        <taxon>Bacteria</taxon>
        <taxon>Pseudomonadati</taxon>
        <taxon>Planctomycetota</taxon>
        <taxon>Planctomycetia</taxon>
        <taxon>Pirellulales</taxon>
        <taxon>Thermoguttaceae</taxon>
        <taxon>Thermogutta</taxon>
    </lineage>
</organism>
<dbReference type="AlphaFoldDB" id="A0A286RC57"/>
<protein>
    <submittedName>
        <fullName evidence="1">Uncharacterized protein</fullName>
    </submittedName>
</protein>
<accession>A0A286RC57</accession>